<proteinExistence type="inferred from homology"/>
<dbReference type="PANTHER" id="PTHR33711">
    <property type="entry name" value="DIOXYGENASE, PUTATIVE (AFU_ORTHOLOGUE AFUA_2G02910)-RELATED"/>
    <property type="match status" value="1"/>
</dbReference>
<gene>
    <name evidence="6" type="primary">pcaG</name>
    <name evidence="6" type="ORF">P8627_13700</name>
</gene>
<keyword evidence="7" id="KW-1185">Reference proteome</keyword>
<dbReference type="InterPro" id="IPR012786">
    <property type="entry name" value="Protocat_dOase_a"/>
</dbReference>
<comment type="similarity">
    <text evidence="1">Belongs to the intradiol ring-cleavage dioxygenase family.</text>
</comment>
<dbReference type="InterPro" id="IPR000627">
    <property type="entry name" value="Intradiol_dOase_C"/>
</dbReference>
<sequence>MSPCAAAARPRSRGGHEESASQTAGPYVHIGLAPNAAGIPMFGGRDFGAAMIAGDPAGPRIVLTCRVLDGTGAPLRDAMLEIWQADAEGHIPPRDPGLAGWARRACDAETGLWRLETVRPGPVAGQAPHITVMIFARGINLALHTRIYFEGEEANAADPLLNRIDPPERRATLMAQPGADGGWHLDIRLQGVDETVFLDV</sequence>
<dbReference type="EMBL" id="CP122537">
    <property type="protein sequence ID" value="WGH80387.1"/>
    <property type="molecule type" value="Genomic_DNA"/>
</dbReference>
<accession>A0ABY8LI99</accession>
<keyword evidence="3 6" id="KW-0560">Oxidoreductase</keyword>
<protein>
    <submittedName>
        <fullName evidence="6">Protocatechuate 3,4-dioxygenase subunit alpha</fullName>
        <ecNumber evidence="6">1.13.11.3</ecNumber>
    </submittedName>
</protein>
<dbReference type="InterPro" id="IPR015889">
    <property type="entry name" value="Intradiol_dOase_core"/>
</dbReference>
<dbReference type="PANTHER" id="PTHR33711:SF9">
    <property type="entry name" value="PROTOCATECHUATE 3,4-DIOXYGENASE ALPHA CHAIN"/>
    <property type="match status" value="1"/>
</dbReference>
<dbReference type="InterPro" id="IPR050770">
    <property type="entry name" value="Intradiol_RC_Dioxygenase"/>
</dbReference>
<dbReference type="Pfam" id="PF00775">
    <property type="entry name" value="Dioxygenase_C"/>
    <property type="match status" value="1"/>
</dbReference>
<evidence type="ECO:0000256" key="2">
    <source>
        <dbReference type="ARBA" id="ARBA00022964"/>
    </source>
</evidence>
<dbReference type="NCBIfam" id="TIGR02423">
    <property type="entry name" value="protocat_alph"/>
    <property type="match status" value="1"/>
</dbReference>
<evidence type="ECO:0000313" key="7">
    <source>
        <dbReference type="Proteomes" id="UP001243420"/>
    </source>
</evidence>
<evidence type="ECO:0000313" key="6">
    <source>
        <dbReference type="EMBL" id="WGH80387.1"/>
    </source>
</evidence>
<dbReference type="RefSeq" id="WP_279967470.1">
    <property type="nucleotide sequence ID" value="NZ_CP122537.1"/>
</dbReference>
<name>A0ABY8LI99_9RHOB</name>
<dbReference type="SUPFAM" id="SSF49482">
    <property type="entry name" value="Aromatic compound dioxygenase"/>
    <property type="match status" value="1"/>
</dbReference>
<organism evidence="6 7">
    <name type="scientific">Jannaschia ovalis</name>
    <dbReference type="NCBI Taxonomy" id="3038773"/>
    <lineage>
        <taxon>Bacteria</taxon>
        <taxon>Pseudomonadati</taxon>
        <taxon>Pseudomonadota</taxon>
        <taxon>Alphaproteobacteria</taxon>
        <taxon>Rhodobacterales</taxon>
        <taxon>Roseobacteraceae</taxon>
        <taxon>Jannaschia</taxon>
    </lineage>
</organism>
<evidence type="ECO:0000256" key="3">
    <source>
        <dbReference type="ARBA" id="ARBA00023002"/>
    </source>
</evidence>
<dbReference type="Gene3D" id="2.60.130.10">
    <property type="entry name" value="Aromatic compound dioxygenase"/>
    <property type="match status" value="1"/>
</dbReference>
<evidence type="ECO:0000256" key="4">
    <source>
        <dbReference type="SAM" id="MobiDB-lite"/>
    </source>
</evidence>
<feature type="domain" description="Intradiol ring-cleavage dioxygenases" evidence="5">
    <location>
        <begin position="51"/>
        <end position="162"/>
    </location>
</feature>
<dbReference type="GO" id="GO:0018578">
    <property type="term" value="F:protocatechuate 3,4-dioxygenase activity"/>
    <property type="evidence" value="ECO:0007669"/>
    <property type="project" value="UniProtKB-EC"/>
</dbReference>
<keyword evidence="2" id="KW-0223">Dioxygenase</keyword>
<reference evidence="6 7" key="1">
    <citation type="submission" date="2023-04" db="EMBL/GenBank/DDBJ databases">
        <title>Jannaschia ovalis sp. nov., a marine bacterium isolated from sea tidal flat.</title>
        <authorList>
            <person name="Kwon D.Y."/>
            <person name="Kim J.-J."/>
        </authorList>
    </citation>
    <scope>NUCLEOTIDE SEQUENCE [LARGE SCALE GENOMIC DNA]</scope>
    <source>
        <strain evidence="6 7">GRR-S6-38</strain>
    </source>
</reference>
<dbReference type="Proteomes" id="UP001243420">
    <property type="component" value="Chromosome"/>
</dbReference>
<feature type="region of interest" description="Disordered" evidence="4">
    <location>
        <begin position="1"/>
        <end position="23"/>
    </location>
</feature>
<evidence type="ECO:0000259" key="5">
    <source>
        <dbReference type="Pfam" id="PF00775"/>
    </source>
</evidence>
<evidence type="ECO:0000256" key="1">
    <source>
        <dbReference type="ARBA" id="ARBA00007825"/>
    </source>
</evidence>
<dbReference type="EC" id="1.13.11.3" evidence="6"/>